<keyword evidence="2" id="KW-1185">Reference proteome</keyword>
<proteinExistence type="predicted"/>
<gene>
    <name evidence="1" type="ORF">GM418_29365</name>
</gene>
<evidence type="ECO:0000313" key="1">
    <source>
        <dbReference type="EMBL" id="QGY47629.1"/>
    </source>
</evidence>
<dbReference type="RefSeq" id="WP_158871693.1">
    <property type="nucleotide sequence ID" value="NZ_CP046401.1"/>
</dbReference>
<accession>A0A6I6K1V4</accession>
<dbReference type="KEGG" id="mcos:GM418_29365"/>
<dbReference type="AlphaFoldDB" id="A0A6I6K1V4"/>
<organism evidence="1 2">
    <name type="scientific">Maribellus comscasis</name>
    <dbReference type="NCBI Taxonomy" id="2681766"/>
    <lineage>
        <taxon>Bacteria</taxon>
        <taxon>Pseudomonadati</taxon>
        <taxon>Bacteroidota</taxon>
        <taxon>Bacteroidia</taxon>
        <taxon>Marinilabiliales</taxon>
        <taxon>Prolixibacteraceae</taxon>
        <taxon>Maribellus</taxon>
    </lineage>
</organism>
<dbReference type="EMBL" id="CP046401">
    <property type="protein sequence ID" value="QGY47629.1"/>
    <property type="molecule type" value="Genomic_DNA"/>
</dbReference>
<evidence type="ECO:0000313" key="2">
    <source>
        <dbReference type="Proteomes" id="UP000428260"/>
    </source>
</evidence>
<reference evidence="1 2" key="1">
    <citation type="submission" date="2019-11" db="EMBL/GenBank/DDBJ databases">
        <authorList>
            <person name="Zheng R.K."/>
            <person name="Sun C.M."/>
        </authorList>
    </citation>
    <scope>NUCLEOTIDE SEQUENCE [LARGE SCALE GENOMIC DNA]</scope>
    <source>
        <strain evidence="1 2">WC007</strain>
    </source>
</reference>
<protein>
    <submittedName>
        <fullName evidence="1">Uncharacterized protein</fullName>
    </submittedName>
</protein>
<name>A0A6I6K1V4_9BACT</name>
<sequence length="123" mass="14466">MIIKNTVIPLLLSATMVLHPVLPFIEYYTLKEYIIKNLCINRDNPKSCCEGKCYLEKRIKENNSDNSTEKQNPVVHQLKRIEYNLPEKSNIPFFISENTTESEFLVSKYNHIFYNSIFHPPKV</sequence>
<dbReference type="Proteomes" id="UP000428260">
    <property type="component" value="Chromosome"/>
</dbReference>